<dbReference type="InterPro" id="IPR011006">
    <property type="entry name" value="CheY-like_superfamily"/>
</dbReference>
<sequence>MPEAVRSSTRFALELEGLDVRLFRVGEMLFQAGELPRPACLVIDQHMPGMEGLELTSRLRARRRGGSAGGA</sequence>
<name>A0ABU1DGD0_9HYPH</name>
<protein>
    <submittedName>
        <fullName evidence="3">Response regulator</fullName>
    </submittedName>
</protein>
<dbReference type="Pfam" id="PF00072">
    <property type="entry name" value="Response_reg"/>
    <property type="match status" value="1"/>
</dbReference>
<comment type="caution">
    <text evidence="3">The sequence shown here is derived from an EMBL/GenBank/DDBJ whole genome shotgun (WGS) entry which is preliminary data.</text>
</comment>
<evidence type="ECO:0000256" key="1">
    <source>
        <dbReference type="PROSITE-ProRule" id="PRU00169"/>
    </source>
</evidence>
<feature type="modified residue" description="4-aspartylphosphate" evidence="1">
    <location>
        <position position="44"/>
    </location>
</feature>
<keyword evidence="1" id="KW-0597">Phosphoprotein</keyword>
<feature type="domain" description="Response regulatory" evidence="2">
    <location>
        <begin position="1"/>
        <end position="71"/>
    </location>
</feature>
<evidence type="ECO:0000259" key="2">
    <source>
        <dbReference type="PROSITE" id="PS50110"/>
    </source>
</evidence>
<proteinExistence type="predicted"/>
<dbReference type="SUPFAM" id="SSF52172">
    <property type="entry name" value="CheY-like"/>
    <property type="match status" value="1"/>
</dbReference>
<accession>A0ABU1DGD0</accession>
<dbReference type="EMBL" id="JADBEO010000020">
    <property type="protein sequence ID" value="MDR4307149.1"/>
    <property type="molecule type" value="Genomic_DNA"/>
</dbReference>
<dbReference type="Gene3D" id="3.40.50.2300">
    <property type="match status" value="1"/>
</dbReference>
<dbReference type="Proteomes" id="UP001181622">
    <property type="component" value="Unassembled WGS sequence"/>
</dbReference>
<dbReference type="InterPro" id="IPR001789">
    <property type="entry name" value="Sig_transdc_resp-reg_receiver"/>
</dbReference>
<keyword evidence="4" id="KW-1185">Reference proteome</keyword>
<reference evidence="3" key="1">
    <citation type="submission" date="2020-10" db="EMBL/GenBank/DDBJ databases">
        <authorList>
            <person name="Abbas A."/>
            <person name="Razzaq R."/>
            <person name="Waqas M."/>
            <person name="Abbas N."/>
            <person name="Nielsen T.K."/>
            <person name="Hansen L.H."/>
            <person name="Hussain S."/>
            <person name="Shahid M."/>
        </authorList>
    </citation>
    <scope>NUCLEOTIDE SEQUENCE</scope>
    <source>
        <strain evidence="3">S14</strain>
    </source>
</reference>
<dbReference type="PROSITE" id="PS50110">
    <property type="entry name" value="RESPONSE_REGULATORY"/>
    <property type="match status" value="1"/>
</dbReference>
<organism evidence="3 4">
    <name type="scientific">Chelatococcus sambhunathii</name>
    <dbReference type="NCBI Taxonomy" id="363953"/>
    <lineage>
        <taxon>Bacteria</taxon>
        <taxon>Pseudomonadati</taxon>
        <taxon>Pseudomonadota</taxon>
        <taxon>Alphaproteobacteria</taxon>
        <taxon>Hyphomicrobiales</taxon>
        <taxon>Chelatococcaceae</taxon>
        <taxon>Chelatococcus</taxon>
    </lineage>
</organism>
<evidence type="ECO:0000313" key="4">
    <source>
        <dbReference type="Proteomes" id="UP001181622"/>
    </source>
</evidence>
<gene>
    <name evidence="3" type="ORF">IHQ68_11015</name>
</gene>
<evidence type="ECO:0000313" key="3">
    <source>
        <dbReference type="EMBL" id="MDR4307149.1"/>
    </source>
</evidence>
<dbReference type="RefSeq" id="WP_309391768.1">
    <property type="nucleotide sequence ID" value="NZ_JADBEO010000020.1"/>
</dbReference>